<evidence type="ECO:0000256" key="4">
    <source>
        <dbReference type="ARBA" id="ARBA00022989"/>
    </source>
</evidence>
<feature type="transmembrane region" description="Helical" evidence="7">
    <location>
        <begin position="359"/>
        <end position="388"/>
    </location>
</feature>
<dbReference type="PROSITE" id="PS00610">
    <property type="entry name" value="NA_NEUROTRAN_SYMP_1"/>
    <property type="match status" value="1"/>
</dbReference>
<feature type="transmembrane region" description="Helical" evidence="7">
    <location>
        <begin position="267"/>
        <end position="288"/>
    </location>
</feature>
<evidence type="ECO:0000256" key="7">
    <source>
        <dbReference type="SAM" id="Phobius"/>
    </source>
</evidence>
<feature type="transmembrane region" description="Helical" evidence="7">
    <location>
        <begin position="511"/>
        <end position="534"/>
    </location>
</feature>
<feature type="transmembrane region" description="Helical" evidence="7">
    <location>
        <begin position="96"/>
        <end position="121"/>
    </location>
</feature>
<proteinExistence type="inferred from homology"/>
<dbReference type="PROSITE" id="PS50267">
    <property type="entry name" value="NA_NEUROTRAN_SYMP_3"/>
    <property type="match status" value="1"/>
</dbReference>
<dbReference type="PANTHER" id="PTHR11616">
    <property type="entry name" value="SODIUM/CHLORIDE DEPENDENT TRANSPORTER"/>
    <property type="match status" value="1"/>
</dbReference>
<keyword evidence="5 7" id="KW-0472">Membrane</keyword>
<dbReference type="InterPro" id="IPR037272">
    <property type="entry name" value="SNS_sf"/>
</dbReference>
<sequence length="567" mass="64340">MAPGSVTTPVLDEKTHVIEKPKQQEGEREQWDTKIEFLLSVIGFAVDLGNVWRFPYVCYRNGGGAFLIPYLVMLVFGGFPLFYMELALGQYQRIGYAICIIATFVSWYYNTIISWAVFYFFSSMQSEVPWKHCHNPWNTPNCIDFEQRAEYYRQNITAKNYTTPNEEFFEREVLGLDGDKYNIDNLGPVNWRIALCLVGVFVLVYFAMWKGVKSSGKAVWITATMPYVVLTILLIRGVTLDGALEGIEYFIIPRFDRLGDYSVWVDAAAQIFFSLGPGFGVLLALSSYNKFSNNCFRDALLTSGVNCGTSFLAGFAVFSVLGHMAYTQNTDVSKVAREDVGLIFIVYPEAISNLSISSFWAILFFFMLITLGLDTTFGGLEAIATGILDEWPQLRKRREIFILVLMIYCFLGGLATTTYGGIYLVQLMDTYGAPISILLIVCLEAVAVSWIYGATRFEVDIEAMLGPQHPAYWWFWKICWMVISPIFLLILFILSLYIAPTPRYGEYEYPTWSIVVGWLIVCSSLVLVPAYAVYKFLITPGTVAERIRTIMIPEEAPVHTEEIRVYV</sequence>
<evidence type="ECO:0000256" key="3">
    <source>
        <dbReference type="ARBA" id="ARBA00022692"/>
    </source>
</evidence>
<evidence type="ECO:0000256" key="1">
    <source>
        <dbReference type="ARBA" id="ARBA00004141"/>
    </source>
</evidence>
<feature type="transmembrane region" description="Helical" evidence="7">
    <location>
        <begin position="300"/>
        <end position="321"/>
    </location>
</feature>
<dbReference type="PANTHER" id="PTHR11616:SF279">
    <property type="entry name" value="SODIUM-DEPENDENT SEROTONIN TRANSPORTER"/>
    <property type="match status" value="1"/>
</dbReference>
<feature type="transmembrane region" description="Helical" evidence="7">
    <location>
        <begin position="474"/>
        <end position="499"/>
    </location>
</feature>
<dbReference type="Proteomes" id="UP001164746">
    <property type="component" value="Chromosome 4"/>
</dbReference>
<keyword evidence="6" id="KW-0769">Symport</keyword>
<feature type="transmembrane region" description="Helical" evidence="7">
    <location>
        <begin position="66"/>
        <end position="84"/>
    </location>
</feature>
<evidence type="ECO:0000256" key="6">
    <source>
        <dbReference type="RuleBase" id="RU003732"/>
    </source>
</evidence>
<dbReference type="Pfam" id="PF00209">
    <property type="entry name" value="SNF"/>
    <property type="match status" value="1"/>
</dbReference>
<gene>
    <name evidence="8" type="ORF">MAR_010103</name>
</gene>
<reference evidence="8" key="1">
    <citation type="submission" date="2022-11" db="EMBL/GenBank/DDBJ databases">
        <title>Centuries of genome instability and evolution in soft-shell clam transmissible cancer (bioRxiv).</title>
        <authorList>
            <person name="Hart S.F.M."/>
            <person name="Yonemitsu M.A."/>
            <person name="Giersch R.M."/>
            <person name="Beal B.F."/>
            <person name="Arriagada G."/>
            <person name="Davis B.W."/>
            <person name="Ostrander E.A."/>
            <person name="Goff S.P."/>
            <person name="Metzger M.J."/>
        </authorList>
    </citation>
    <scope>NUCLEOTIDE SEQUENCE</scope>
    <source>
        <strain evidence="8">MELC-2E11</strain>
        <tissue evidence="8">Siphon/mantle</tissue>
    </source>
</reference>
<organism evidence="8 9">
    <name type="scientific">Mya arenaria</name>
    <name type="common">Soft-shell clam</name>
    <dbReference type="NCBI Taxonomy" id="6604"/>
    <lineage>
        <taxon>Eukaryota</taxon>
        <taxon>Metazoa</taxon>
        <taxon>Spiralia</taxon>
        <taxon>Lophotrochozoa</taxon>
        <taxon>Mollusca</taxon>
        <taxon>Bivalvia</taxon>
        <taxon>Autobranchia</taxon>
        <taxon>Heteroconchia</taxon>
        <taxon>Euheterodonta</taxon>
        <taxon>Imparidentia</taxon>
        <taxon>Neoheterodontei</taxon>
        <taxon>Myida</taxon>
        <taxon>Myoidea</taxon>
        <taxon>Myidae</taxon>
        <taxon>Mya</taxon>
    </lineage>
</organism>
<keyword evidence="4 7" id="KW-1133">Transmembrane helix</keyword>
<keyword evidence="3 6" id="KW-0812">Transmembrane</keyword>
<evidence type="ECO:0000313" key="9">
    <source>
        <dbReference type="Proteomes" id="UP001164746"/>
    </source>
</evidence>
<feature type="transmembrane region" description="Helical" evidence="7">
    <location>
        <begin position="400"/>
        <end position="425"/>
    </location>
</feature>
<evidence type="ECO:0000313" key="8">
    <source>
        <dbReference type="EMBL" id="WAR03545.1"/>
    </source>
</evidence>
<accession>A0ABY7E0M0</accession>
<comment type="subcellular location">
    <subcellularLocation>
        <location evidence="1">Membrane</location>
        <topology evidence="1">Multi-pass membrane protein</topology>
    </subcellularLocation>
</comment>
<evidence type="ECO:0000256" key="5">
    <source>
        <dbReference type="ARBA" id="ARBA00023136"/>
    </source>
</evidence>
<keyword evidence="2 6" id="KW-0813">Transport</keyword>
<feature type="transmembrane region" description="Helical" evidence="7">
    <location>
        <begin position="219"/>
        <end position="239"/>
    </location>
</feature>
<dbReference type="PROSITE" id="PS00754">
    <property type="entry name" value="NA_NEUROTRAN_SYMP_2"/>
    <property type="match status" value="1"/>
</dbReference>
<keyword evidence="9" id="KW-1185">Reference proteome</keyword>
<protein>
    <recommendedName>
        <fullName evidence="6">Transporter</fullName>
    </recommendedName>
</protein>
<dbReference type="PRINTS" id="PR00176">
    <property type="entry name" value="NANEUSMPORT"/>
</dbReference>
<feature type="transmembrane region" description="Helical" evidence="7">
    <location>
        <begin position="431"/>
        <end position="453"/>
    </location>
</feature>
<dbReference type="EMBL" id="CP111015">
    <property type="protein sequence ID" value="WAR03545.1"/>
    <property type="molecule type" value="Genomic_DNA"/>
</dbReference>
<comment type="similarity">
    <text evidence="6">Belongs to the sodium:neurotransmitter symporter (SNF) (TC 2.A.22) family.</text>
</comment>
<evidence type="ECO:0000256" key="2">
    <source>
        <dbReference type="ARBA" id="ARBA00022448"/>
    </source>
</evidence>
<dbReference type="SUPFAM" id="SSF161070">
    <property type="entry name" value="SNF-like"/>
    <property type="match status" value="1"/>
</dbReference>
<name>A0ABY7E0M0_MYAAR</name>
<dbReference type="InterPro" id="IPR000175">
    <property type="entry name" value="Na/ntran_symport"/>
</dbReference>
<feature type="transmembrane region" description="Helical" evidence="7">
    <location>
        <begin position="189"/>
        <end position="207"/>
    </location>
</feature>